<feature type="compositionally biased region" description="Acidic residues" evidence="1">
    <location>
        <begin position="64"/>
        <end position="90"/>
    </location>
</feature>
<accession>A0A4V2ZT85</accession>
<sequence length="90" mass="10067">MAERGNTKHSPHLDEKMQQETLGMVRNRQPAHAEEWRETEPFPDDTDPAEVRDAVGRGGREPEDTGLDDEGPDDILAEDEGPDDEATAER</sequence>
<feature type="region of interest" description="Disordered" evidence="1">
    <location>
        <begin position="1"/>
        <end position="90"/>
    </location>
</feature>
<comment type="caution">
    <text evidence="2">The sequence shown here is derived from an EMBL/GenBank/DDBJ whole genome shotgun (WGS) entry which is preliminary data.</text>
</comment>
<feature type="compositionally biased region" description="Basic and acidic residues" evidence="1">
    <location>
        <begin position="49"/>
        <end position="63"/>
    </location>
</feature>
<protein>
    <submittedName>
        <fullName evidence="2">Uncharacterized protein</fullName>
    </submittedName>
</protein>
<dbReference type="EMBL" id="SMRU01000011">
    <property type="protein sequence ID" value="TDF96114.1"/>
    <property type="molecule type" value="Genomic_DNA"/>
</dbReference>
<dbReference type="RefSeq" id="WP_133204300.1">
    <property type="nucleotide sequence ID" value="NZ_SMRU01000011.1"/>
</dbReference>
<evidence type="ECO:0000313" key="2">
    <source>
        <dbReference type="EMBL" id="TDF96114.1"/>
    </source>
</evidence>
<gene>
    <name evidence="2" type="ORF">E1809_11160</name>
</gene>
<feature type="compositionally biased region" description="Basic and acidic residues" evidence="1">
    <location>
        <begin position="1"/>
        <end position="18"/>
    </location>
</feature>
<dbReference type="AlphaFoldDB" id="A0A4V2ZT85"/>
<evidence type="ECO:0000313" key="3">
    <source>
        <dbReference type="Proteomes" id="UP000295511"/>
    </source>
</evidence>
<feature type="compositionally biased region" description="Basic and acidic residues" evidence="1">
    <location>
        <begin position="31"/>
        <end position="40"/>
    </location>
</feature>
<proteinExistence type="predicted"/>
<dbReference type="Proteomes" id="UP000295511">
    <property type="component" value="Unassembled WGS sequence"/>
</dbReference>
<dbReference type="OrthoDB" id="5519961at2"/>
<keyword evidence="3" id="KW-1185">Reference proteome</keyword>
<reference evidence="2 3" key="1">
    <citation type="submission" date="2019-03" db="EMBL/GenBank/DDBJ databases">
        <title>Whole genome sequence of Arthrobacter sp JH1-1.</title>
        <authorList>
            <person name="Trinh H.N."/>
        </authorList>
    </citation>
    <scope>NUCLEOTIDE SEQUENCE [LARGE SCALE GENOMIC DNA]</scope>
    <source>
        <strain evidence="2 3">JH1-1</strain>
    </source>
</reference>
<organism evidence="2 3">
    <name type="scientific">Arthrobacter terricola</name>
    <dbReference type="NCBI Taxonomy" id="2547396"/>
    <lineage>
        <taxon>Bacteria</taxon>
        <taxon>Bacillati</taxon>
        <taxon>Actinomycetota</taxon>
        <taxon>Actinomycetes</taxon>
        <taxon>Micrococcales</taxon>
        <taxon>Micrococcaceae</taxon>
        <taxon>Arthrobacter</taxon>
    </lineage>
</organism>
<evidence type="ECO:0000256" key="1">
    <source>
        <dbReference type="SAM" id="MobiDB-lite"/>
    </source>
</evidence>
<name>A0A4V2ZT85_9MICC</name>